<evidence type="ECO:0000313" key="8">
    <source>
        <dbReference type="EMBL" id="WPK26405.1"/>
    </source>
</evidence>
<feature type="region of interest" description="Disordered" evidence="6">
    <location>
        <begin position="1"/>
        <end position="45"/>
    </location>
</feature>
<dbReference type="GO" id="GO:0016020">
    <property type="term" value="C:membrane"/>
    <property type="evidence" value="ECO:0007669"/>
    <property type="project" value="UniProtKB-SubCell"/>
</dbReference>
<evidence type="ECO:0000313" key="9">
    <source>
        <dbReference type="Proteomes" id="UP001338582"/>
    </source>
</evidence>
<reference evidence="8 9" key="1">
    <citation type="submission" date="2023-10" db="EMBL/GenBank/DDBJ databases">
        <title>Draft Genome Sequence of Candida saopaulonensis from a very Premature Infant with Sepsis.</title>
        <authorList>
            <person name="Ning Y."/>
            <person name="Dai R."/>
            <person name="Xiao M."/>
            <person name="Xu Y."/>
            <person name="Yan Q."/>
            <person name="Zhang L."/>
        </authorList>
    </citation>
    <scope>NUCLEOTIDE SEQUENCE [LARGE SCALE GENOMIC DNA]</scope>
    <source>
        <strain evidence="8 9">19XY460</strain>
    </source>
</reference>
<dbReference type="RefSeq" id="XP_062878786.1">
    <property type="nucleotide sequence ID" value="XM_063022716.1"/>
</dbReference>
<keyword evidence="4 7" id="KW-1133">Transmembrane helix</keyword>
<comment type="subcellular location">
    <subcellularLocation>
        <location evidence="1">Membrane</location>
        <topology evidence="1">Multi-pass membrane protein</topology>
    </subcellularLocation>
</comment>
<evidence type="ECO:0000256" key="6">
    <source>
        <dbReference type="SAM" id="MobiDB-lite"/>
    </source>
</evidence>
<dbReference type="GO" id="GO:0006888">
    <property type="term" value="P:endoplasmic reticulum to Golgi vesicle-mediated transport"/>
    <property type="evidence" value="ECO:0007669"/>
    <property type="project" value="InterPro"/>
</dbReference>
<dbReference type="AlphaFoldDB" id="A0AAX4HCZ6"/>
<dbReference type="PANTHER" id="PTHR21236:SF1">
    <property type="entry name" value="PROTEIN YIPF6"/>
    <property type="match status" value="1"/>
</dbReference>
<evidence type="ECO:0000256" key="1">
    <source>
        <dbReference type="ARBA" id="ARBA00004141"/>
    </source>
</evidence>
<comment type="similarity">
    <text evidence="2">Belongs to the YIP1 family.</text>
</comment>
<organism evidence="8 9">
    <name type="scientific">Australozyma saopauloensis</name>
    <dbReference type="NCBI Taxonomy" id="291208"/>
    <lineage>
        <taxon>Eukaryota</taxon>
        <taxon>Fungi</taxon>
        <taxon>Dikarya</taxon>
        <taxon>Ascomycota</taxon>
        <taxon>Saccharomycotina</taxon>
        <taxon>Pichiomycetes</taxon>
        <taxon>Metschnikowiaceae</taxon>
        <taxon>Australozyma</taxon>
    </lineage>
</organism>
<protein>
    <recommendedName>
        <fullName evidence="10">Protein YIP</fullName>
    </recommendedName>
</protein>
<feature type="compositionally biased region" description="Low complexity" evidence="6">
    <location>
        <begin position="22"/>
        <end position="44"/>
    </location>
</feature>
<feature type="transmembrane region" description="Helical" evidence="7">
    <location>
        <begin position="253"/>
        <end position="271"/>
    </location>
</feature>
<gene>
    <name evidence="8" type="ORF">PUMCH_003758</name>
</gene>
<evidence type="ECO:0000256" key="7">
    <source>
        <dbReference type="SAM" id="Phobius"/>
    </source>
</evidence>
<keyword evidence="3 7" id="KW-0812">Transmembrane</keyword>
<feature type="transmembrane region" description="Helical" evidence="7">
    <location>
        <begin position="200"/>
        <end position="221"/>
    </location>
</feature>
<name>A0AAX4HCZ6_9ASCO</name>
<evidence type="ECO:0000256" key="3">
    <source>
        <dbReference type="ARBA" id="ARBA00022692"/>
    </source>
</evidence>
<dbReference type="PANTHER" id="PTHR21236">
    <property type="entry name" value="GOLGI MEMBRANE PROTEIN YIP1"/>
    <property type="match status" value="1"/>
</dbReference>
<dbReference type="GO" id="GO:0005802">
    <property type="term" value="C:trans-Golgi network"/>
    <property type="evidence" value="ECO:0007669"/>
    <property type="project" value="TreeGrafter"/>
</dbReference>
<keyword evidence="5 7" id="KW-0472">Membrane</keyword>
<accession>A0AAX4HCZ6</accession>
<dbReference type="EMBL" id="CP138897">
    <property type="protein sequence ID" value="WPK26405.1"/>
    <property type="molecule type" value="Genomic_DNA"/>
</dbReference>
<feature type="transmembrane region" description="Helical" evidence="7">
    <location>
        <begin position="227"/>
        <end position="246"/>
    </location>
</feature>
<evidence type="ECO:0000256" key="2">
    <source>
        <dbReference type="ARBA" id="ARBA00010596"/>
    </source>
</evidence>
<evidence type="ECO:0008006" key="10">
    <source>
        <dbReference type="Google" id="ProtNLM"/>
    </source>
</evidence>
<dbReference type="KEGG" id="asau:88174821"/>
<evidence type="ECO:0000256" key="4">
    <source>
        <dbReference type="ARBA" id="ARBA00022989"/>
    </source>
</evidence>
<sequence>MSKNRPELDQFIIADEEDTYKTTSTSQQPQQAPNPQSSANSSTPFSWAPKVDLSSAFLPFAAAPDAAPKVEERQFQGGDTLDEPVWHTLRRDLVQIGQRLAMVVWPAQLQKMARAQQGRLVDFAARNGVRLSDSVSQSLGGGTDTTENTESLELGTTGDKLSLDWDLWGPLMFSLGYAVTMGLTAPSLQKNVVFSNSFSFIWFFYLVVGINIQLLGGLILFLSAISATGYLMFPIVLGAVLSTVLFSRGLIRLIIMSITTLWSVYAVLMSLKCSGVLPGRVLLTIYPIALLYMVLAWIAVIT</sequence>
<feature type="transmembrane region" description="Helical" evidence="7">
    <location>
        <begin position="167"/>
        <end position="188"/>
    </location>
</feature>
<proteinExistence type="inferred from homology"/>
<dbReference type="InterPro" id="IPR045231">
    <property type="entry name" value="Yip1/4-like"/>
</dbReference>
<keyword evidence="9" id="KW-1185">Reference proteome</keyword>
<dbReference type="Proteomes" id="UP001338582">
    <property type="component" value="Chromosome 4"/>
</dbReference>
<evidence type="ECO:0000256" key="5">
    <source>
        <dbReference type="ARBA" id="ARBA00023136"/>
    </source>
</evidence>
<feature type="transmembrane region" description="Helical" evidence="7">
    <location>
        <begin position="283"/>
        <end position="301"/>
    </location>
</feature>
<dbReference type="GeneID" id="88174821"/>